<evidence type="ECO:0000313" key="2">
    <source>
        <dbReference type="EMBL" id="MCL1107810.1"/>
    </source>
</evidence>
<dbReference type="Pfam" id="PF00583">
    <property type="entry name" value="Acetyltransf_1"/>
    <property type="match status" value="1"/>
</dbReference>
<dbReference type="CDD" id="cd04301">
    <property type="entry name" value="NAT_SF"/>
    <property type="match status" value="1"/>
</dbReference>
<feature type="domain" description="N-acetyltransferase" evidence="1">
    <location>
        <begin position="9"/>
        <end position="167"/>
    </location>
</feature>
<dbReference type="EMBL" id="JAKILJ010000096">
    <property type="protein sequence ID" value="MCL1107810.1"/>
    <property type="molecule type" value="Genomic_DNA"/>
</dbReference>
<dbReference type="GO" id="GO:0016747">
    <property type="term" value="F:acyltransferase activity, transferring groups other than amino-acyl groups"/>
    <property type="evidence" value="ECO:0007669"/>
    <property type="project" value="InterPro"/>
</dbReference>
<dbReference type="PANTHER" id="PTHR43451">
    <property type="entry name" value="ACETYLTRANSFERASE (GNAT) FAMILY PROTEIN"/>
    <property type="match status" value="1"/>
</dbReference>
<keyword evidence="2" id="KW-0808">Transferase</keyword>
<dbReference type="AlphaFoldDB" id="A0A9X1ZFK6"/>
<keyword evidence="3" id="KW-1185">Reference proteome</keyword>
<dbReference type="PROSITE" id="PS51186">
    <property type="entry name" value="GNAT"/>
    <property type="match status" value="1"/>
</dbReference>
<name>A0A9X1ZFK6_9GAMM</name>
<protein>
    <submittedName>
        <fullName evidence="2">GNAT family N-acetyltransferase</fullName>
        <ecNumber evidence="2">2.3.1.-</ecNumber>
    </submittedName>
</protein>
<comment type="caution">
    <text evidence="2">The sequence shown here is derived from an EMBL/GenBank/DDBJ whole genome shotgun (WGS) entry which is preliminary data.</text>
</comment>
<dbReference type="PANTHER" id="PTHR43451:SF1">
    <property type="entry name" value="ACETYLTRANSFERASE"/>
    <property type="match status" value="1"/>
</dbReference>
<reference evidence="2" key="1">
    <citation type="submission" date="2022-01" db="EMBL/GenBank/DDBJ databases">
        <title>Whole genome-based taxonomy of the Shewanellaceae.</title>
        <authorList>
            <person name="Martin-Rodriguez A.J."/>
        </authorList>
    </citation>
    <scope>NUCLEOTIDE SEQUENCE</scope>
    <source>
        <strain evidence="2">DSM 23803</strain>
    </source>
</reference>
<dbReference type="InterPro" id="IPR016181">
    <property type="entry name" value="Acyl_CoA_acyltransferase"/>
</dbReference>
<accession>A0A9X1ZFK6</accession>
<dbReference type="InterPro" id="IPR052564">
    <property type="entry name" value="N-acetyltrans/Recomb-assoc"/>
</dbReference>
<gene>
    <name evidence="2" type="ORF">L2749_21680</name>
</gene>
<evidence type="ECO:0000313" key="3">
    <source>
        <dbReference type="Proteomes" id="UP001139408"/>
    </source>
</evidence>
<evidence type="ECO:0000259" key="1">
    <source>
        <dbReference type="PROSITE" id="PS51186"/>
    </source>
</evidence>
<keyword evidence="2" id="KW-0012">Acyltransferase</keyword>
<sequence length="174" mass="20397">MQNSYLTPYHIVDFSPVYAQQVSELYHMAIQHIRHPRYPQAKLDAWSSSPRSSKFWQLKYQRNRAWLAVDSTQQVIGFISVETHFKQQGYIDCLYVAPAWQHQGIARALYLQLQAWVQQQRYPVLSVDASYLSKGLFEQHGFVLKQVSYQHKLGQTFNGFYMQKTLINNLVTGH</sequence>
<dbReference type="Gene3D" id="3.40.630.30">
    <property type="match status" value="1"/>
</dbReference>
<organism evidence="2 3">
    <name type="scientific">Shewanella algicola</name>
    <dbReference type="NCBI Taxonomy" id="640633"/>
    <lineage>
        <taxon>Bacteria</taxon>
        <taxon>Pseudomonadati</taxon>
        <taxon>Pseudomonadota</taxon>
        <taxon>Gammaproteobacteria</taxon>
        <taxon>Alteromonadales</taxon>
        <taxon>Shewanellaceae</taxon>
        <taxon>Shewanella</taxon>
    </lineage>
</organism>
<dbReference type="SUPFAM" id="SSF55729">
    <property type="entry name" value="Acyl-CoA N-acyltransferases (Nat)"/>
    <property type="match status" value="1"/>
</dbReference>
<dbReference type="InterPro" id="IPR000182">
    <property type="entry name" value="GNAT_dom"/>
</dbReference>
<dbReference type="EC" id="2.3.1.-" evidence="2"/>
<proteinExistence type="predicted"/>
<dbReference type="RefSeq" id="WP_188923697.1">
    <property type="nucleotide sequence ID" value="NZ_BMQI01000002.1"/>
</dbReference>
<dbReference type="Proteomes" id="UP001139408">
    <property type="component" value="Unassembled WGS sequence"/>
</dbReference>